<evidence type="ECO:0000259" key="15">
    <source>
        <dbReference type="PROSITE" id="PS50110"/>
    </source>
</evidence>
<keyword evidence="6 17" id="KW-0418">Kinase</keyword>
<feature type="domain" description="Response regulatory" evidence="15">
    <location>
        <begin position="522"/>
        <end position="640"/>
    </location>
</feature>
<dbReference type="Proteomes" id="UP000235861">
    <property type="component" value="Unassembled WGS sequence"/>
</dbReference>
<dbReference type="Pfam" id="PF00512">
    <property type="entry name" value="HisKA"/>
    <property type="match status" value="1"/>
</dbReference>
<evidence type="ECO:0000256" key="1">
    <source>
        <dbReference type="ARBA" id="ARBA00000085"/>
    </source>
</evidence>
<dbReference type="CDD" id="cd00082">
    <property type="entry name" value="HisKA"/>
    <property type="match status" value="1"/>
</dbReference>
<dbReference type="InterPro" id="IPR003661">
    <property type="entry name" value="HisK_dim/P_dom"/>
</dbReference>
<dbReference type="AlphaFoldDB" id="A0A2H9U128"/>
<evidence type="ECO:0000256" key="4">
    <source>
        <dbReference type="ARBA" id="ARBA00022679"/>
    </source>
</evidence>
<dbReference type="PROSITE" id="PS50109">
    <property type="entry name" value="HIS_KIN"/>
    <property type="match status" value="1"/>
</dbReference>
<dbReference type="RefSeq" id="WP_100295143.1">
    <property type="nucleotide sequence ID" value="NZ_PGGC01000176.1"/>
</dbReference>
<keyword evidence="5" id="KW-0547">Nucleotide-binding</keyword>
<dbReference type="SMART" id="SM00387">
    <property type="entry name" value="HATPase_c"/>
    <property type="match status" value="1"/>
</dbReference>
<evidence type="ECO:0000256" key="2">
    <source>
        <dbReference type="ARBA" id="ARBA00012438"/>
    </source>
</evidence>
<dbReference type="InterPro" id="IPR005467">
    <property type="entry name" value="His_kinase_dom"/>
</dbReference>
<dbReference type="Pfam" id="PF00072">
    <property type="entry name" value="Response_reg"/>
    <property type="match status" value="2"/>
</dbReference>
<comment type="subunit">
    <text evidence="9">At low DSF concentrations, interacts with RpfF.</text>
</comment>
<dbReference type="PROSITE" id="PS50894">
    <property type="entry name" value="HPT"/>
    <property type="match status" value="1"/>
</dbReference>
<dbReference type="SUPFAM" id="SSF47226">
    <property type="entry name" value="Histidine-containing phosphotransfer domain, HPT domain"/>
    <property type="match status" value="1"/>
</dbReference>
<sequence>MNKKSRLNRVFFGLLLVLLLSFSSYCWQLLSKQQQAYKLSMAAEAVLTRISADTIYLLGREKANDGNVQQRLAQLSTNLDTFIQVIKNDTHNVLDDADQTLLDEMDAYLLELAKLNAIEMAISYIEQPFSRLLQAKLNSLEADGPLYQDLTDVAQLTSYLKRSWDQREQQQLEQLQRQLKSQYPDQPDVLALVKLSEDASRQIIAYHNLRSSLIDMRVIDRLARWKQEQLEQASSLLGLFYLLVLGGAIISFLLVAFTLWRRNQKLSDLSRQTGLLAQAKSDFLANMSHEIRTPMNAIIGFSSLALQTELDQQQRDYLNKIKSSSDTLLLLINDILDLTKVESGKLTLEEIDFDLGEQLDSLAGMFADLAERKHLEVIIRKSAEVPLFLKGDPLRLGQVLVNLVNNAIKFTERGEVEIAIELDQVNPMRVRFSVRDTGIGIAEDKQAQLFQAFTQLEAGNTRKYGGSGLGLNISQRLVELMGGRITVQSKPGAGSLFQFDIPMSKATYGVAGRRVFFENQPMVMVMDDNDLVLDLTKDILGRAGVNVVAVNSLLRARQVLREEGTNVRLAILDWRMGQEDGLDLALEMHQHTQWRRLPILIVSAWAREGLHARMEAMGLFHFLPKPMTENALLAKVDELINGSSYDHHMRQAEVQGDQQHFKSLLQGIRVLLAEDNRVNQQLIMEYLRRVDAIVTIVNNGREAVERAAEQPFDVILMDLQMPVLDGLDATRQIRKMVDKHDVPIIALTASAMPGDKERCLGVGMNSYITKPVSKLDLYNNLLQWVKQQELEQRGMLEVKPPEMMGILDLQDALKRLDQDKEALQILFKLFMSEHKDDLWEIRSALRREQPEIASRLLHTLKGVSANISAARLQVVAGELEWRLRQQEELGEPDLEQLQQVFSQTREEVSHFLLTGEQHDNPFNPYGSGDERLSQ</sequence>
<dbReference type="InterPro" id="IPR004358">
    <property type="entry name" value="Sig_transdc_His_kin-like_C"/>
</dbReference>
<dbReference type="InterPro" id="IPR036890">
    <property type="entry name" value="HATPase_C_sf"/>
</dbReference>
<dbReference type="InterPro" id="IPR003594">
    <property type="entry name" value="HATPase_dom"/>
</dbReference>
<gene>
    <name evidence="17" type="ORF">CUC53_16525</name>
</gene>
<accession>A0A2H9U128</accession>
<keyword evidence="13" id="KW-0472">Membrane</keyword>
<evidence type="ECO:0000259" key="14">
    <source>
        <dbReference type="PROSITE" id="PS50109"/>
    </source>
</evidence>
<dbReference type="Gene3D" id="1.10.287.130">
    <property type="match status" value="1"/>
</dbReference>
<dbReference type="PANTHER" id="PTHR45339">
    <property type="entry name" value="HYBRID SIGNAL TRANSDUCTION HISTIDINE KINASE J"/>
    <property type="match status" value="1"/>
</dbReference>
<dbReference type="Pfam" id="PF01627">
    <property type="entry name" value="Hpt"/>
    <property type="match status" value="1"/>
</dbReference>
<dbReference type="SMART" id="SM00448">
    <property type="entry name" value="REC"/>
    <property type="match status" value="2"/>
</dbReference>
<dbReference type="CDD" id="cd00156">
    <property type="entry name" value="REC"/>
    <property type="match status" value="1"/>
</dbReference>
<keyword evidence="3 12" id="KW-0597">Phosphoprotein</keyword>
<dbReference type="Gene3D" id="1.20.120.160">
    <property type="entry name" value="HPT domain"/>
    <property type="match status" value="1"/>
</dbReference>
<evidence type="ECO:0000256" key="10">
    <source>
        <dbReference type="ARBA" id="ARBA00068150"/>
    </source>
</evidence>
<evidence type="ECO:0000256" key="8">
    <source>
        <dbReference type="ARBA" id="ARBA00023012"/>
    </source>
</evidence>
<dbReference type="CDD" id="cd17546">
    <property type="entry name" value="REC_hyHK_CKI1_RcsC-like"/>
    <property type="match status" value="1"/>
</dbReference>
<dbReference type="OrthoDB" id="9810730at2"/>
<dbReference type="GO" id="GO:0005524">
    <property type="term" value="F:ATP binding"/>
    <property type="evidence" value="ECO:0007669"/>
    <property type="project" value="UniProtKB-KW"/>
</dbReference>
<dbReference type="GO" id="GO:0005886">
    <property type="term" value="C:plasma membrane"/>
    <property type="evidence" value="ECO:0007669"/>
    <property type="project" value="UniProtKB-SubCell"/>
</dbReference>
<dbReference type="FunFam" id="3.30.565.10:FF:000010">
    <property type="entry name" value="Sensor histidine kinase RcsC"/>
    <property type="match status" value="1"/>
</dbReference>
<evidence type="ECO:0000256" key="9">
    <source>
        <dbReference type="ARBA" id="ARBA00064003"/>
    </source>
</evidence>
<dbReference type="Gene3D" id="3.40.50.2300">
    <property type="match status" value="2"/>
</dbReference>
<dbReference type="PANTHER" id="PTHR45339:SF3">
    <property type="entry name" value="HISTIDINE KINASE"/>
    <property type="match status" value="1"/>
</dbReference>
<evidence type="ECO:0000259" key="16">
    <source>
        <dbReference type="PROSITE" id="PS50894"/>
    </source>
</evidence>
<dbReference type="PROSITE" id="PS50110">
    <property type="entry name" value="RESPONSE_REGULATORY"/>
    <property type="match status" value="2"/>
</dbReference>
<feature type="modified residue" description="4-aspartylphosphate" evidence="12">
    <location>
        <position position="573"/>
    </location>
</feature>
<dbReference type="SMART" id="SM00388">
    <property type="entry name" value="HisKA"/>
    <property type="match status" value="1"/>
</dbReference>
<evidence type="ECO:0000256" key="3">
    <source>
        <dbReference type="ARBA" id="ARBA00022553"/>
    </source>
</evidence>
<dbReference type="InterPro" id="IPR008207">
    <property type="entry name" value="Sig_transdc_His_kin_Hpt_dom"/>
</dbReference>
<dbReference type="SUPFAM" id="SSF55874">
    <property type="entry name" value="ATPase domain of HSP90 chaperone/DNA topoisomerase II/histidine kinase"/>
    <property type="match status" value="1"/>
</dbReference>
<keyword evidence="8" id="KW-0902">Two-component regulatory system</keyword>
<dbReference type="FunFam" id="1.10.287.130:FF:000002">
    <property type="entry name" value="Two-component osmosensing histidine kinase"/>
    <property type="match status" value="1"/>
</dbReference>
<evidence type="ECO:0000256" key="5">
    <source>
        <dbReference type="ARBA" id="ARBA00022741"/>
    </source>
</evidence>
<proteinExistence type="predicted"/>
<evidence type="ECO:0000256" key="7">
    <source>
        <dbReference type="ARBA" id="ARBA00022840"/>
    </source>
</evidence>
<name>A0A2H9U128_9GAMM</name>
<dbReference type="EC" id="2.7.13.3" evidence="2"/>
<feature type="transmembrane region" description="Helical" evidence="13">
    <location>
        <begin position="236"/>
        <end position="260"/>
    </location>
</feature>
<keyword evidence="4" id="KW-0808">Transferase</keyword>
<feature type="modified residue" description="Phosphohistidine" evidence="11">
    <location>
        <position position="858"/>
    </location>
</feature>
<comment type="catalytic activity">
    <reaction evidence="1">
        <text>ATP + protein L-histidine = ADP + protein N-phospho-L-histidine.</text>
        <dbReference type="EC" id="2.7.13.3"/>
    </reaction>
</comment>
<feature type="domain" description="HPt" evidence="16">
    <location>
        <begin position="819"/>
        <end position="918"/>
    </location>
</feature>
<dbReference type="Gene3D" id="3.30.565.10">
    <property type="entry name" value="Histidine kinase-like ATPase, C-terminal domain"/>
    <property type="match status" value="1"/>
</dbReference>
<reference evidence="17 18" key="1">
    <citation type="submission" date="2017-11" db="EMBL/GenBank/DDBJ databases">
        <title>Draft genome sequence of environmental isolate Aeromonas cavernicola sp. nov. MDC 2508.</title>
        <authorList>
            <person name="Colston S.M."/>
            <person name="Navarro A."/>
            <person name="Martinez-Murcia A.J."/>
            <person name="Graf J."/>
        </authorList>
    </citation>
    <scope>NUCLEOTIDE SEQUENCE [LARGE SCALE GENOMIC DNA]</scope>
    <source>
        <strain evidence="17 18">MDC 2508</strain>
    </source>
</reference>
<dbReference type="SUPFAM" id="SSF52172">
    <property type="entry name" value="CheY-like"/>
    <property type="match status" value="2"/>
</dbReference>
<dbReference type="InterPro" id="IPR001789">
    <property type="entry name" value="Sig_transdc_resp-reg_receiver"/>
</dbReference>
<evidence type="ECO:0000256" key="6">
    <source>
        <dbReference type="ARBA" id="ARBA00022777"/>
    </source>
</evidence>
<dbReference type="PRINTS" id="PR00344">
    <property type="entry name" value="BCTRLSENSOR"/>
</dbReference>
<dbReference type="CDD" id="cd16922">
    <property type="entry name" value="HATPase_EvgS-ArcB-TorS-like"/>
    <property type="match status" value="1"/>
</dbReference>
<dbReference type="InterPro" id="IPR036641">
    <property type="entry name" value="HPT_dom_sf"/>
</dbReference>
<dbReference type="SUPFAM" id="SSF47384">
    <property type="entry name" value="Homodimeric domain of signal transducing histidine kinase"/>
    <property type="match status" value="1"/>
</dbReference>
<evidence type="ECO:0000256" key="12">
    <source>
        <dbReference type="PROSITE-ProRule" id="PRU00169"/>
    </source>
</evidence>
<keyword evidence="13" id="KW-0812">Transmembrane</keyword>
<keyword evidence="18" id="KW-1185">Reference proteome</keyword>
<keyword evidence="7" id="KW-0067">ATP-binding</keyword>
<evidence type="ECO:0000313" key="18">
    <source>
        <dbReference type="Proteomes" id="UP000235861"/>
    </source>
</evidence>
<evidence type="ECO:0000256" key="13">
    <source>
        <dbReference type="SAM" id="Phobius"/>
    </source>
</evidence>
<dbReference type="EMBL" id="PGGC01000176">
    <property type="protein sequence ID" value="PJG57713.1"/>
    <property type="molecule type" value="Genomic_DNA"/>
</dbReference>
<feature type="domain" description="Response regulatory" evidence="15">
    <location>
        <begin position="669"/>
        <end position="785"/>
    </location>
</feature>
<keyword evidence="13" id="KW-1133">Transmembrane helix</keyword>
<dbReference type="InterPro" id="IPR036097">
    <property type="entry name" value="HisK_dim/P_sf"/>
</dbReference>
<protein>
    <recommendedName>
        <fullName evidence="10">Sensory/regulatory protein RpfC</fullName>
        <ecNumber evidence="2">2.7.13.3</ecNumber>
    </recommendedName>
</protein>
<comment type="caution">
    <text evidence="17">The sequence shown here is derived from an EMBL/GenBank/DDBJ whole genome shotgun (WGS) entry which is preliminary data.</text>
</comment>
<evidence type="ECO:0000313" key="17">
    <source>
        <dbReference type="EMBL" id="PJG57713.1"/>
    </source>
</evidence>
<evidence type="ECO:0000256" key="11">
    <source>
        <dbReference type="PROSITE-ProRule" id="PRU00110"/>
    </source>
</evidence>
<organism evidence="17 18">
    <name type="scientific">Aeromonas cavernicola</name>
    <dbReference type="NCBI Taxonomy" id="1006623"/>
    <lineage>
        <taxon>Bacteria</taxon>
        <taxon>Pseudomonadati</taxon>
        <taxon>Pseudomonadota</taxon>
        <taxon>Gammaproteobacteria</taxon>
        <taxon>Aeromonadales</taxon>
        <taxon>Aeromonadaceae</taxon>
        <taxon>Aeromonas</taxon>
    </lineage>
</organism>
<feature type="domain" description="Histidine kinase" evidence="14">
    <location>
        <begin position="286"/>
        <end position="505"/>
    </location>
</feature>
<dbReference type="Pfam" id="PF02518">
    <property type="entry name" value="HATPase_c"/>
    <property type="match status" value="1"/>
</dbReference>
<dbReference type="InterPro" id="IPR011006">
    <property type="entry name" value="CheY-like_superfamily"/>
</dbReference>
<dbReference type="GO" id="GO:0000155">
    <property type="term" value="F:phosphorelay sensor kinase activity"/>
    <property type="evidence" value="ECO:0007669"/>
    <property type="project" value="InterPro"/>
</dbReference>
<feature type="modified residue" description="4-aspartylphosphate" evidence="12">
    <location>
        <position position="718"/>
    </location>
</feature>